<gene>
    <name evidence="1" type="ORF">ERS007657_03804</name>
</gene>
<accession>A0A654U6B5</accession>
<organism evidence="1 2">
    <name type="scientific">Mycobacterium tuberculosis</name>
    <dbReference type="NCBI Taxonomy" id="1773"/>
    <lineage>
        <taxon>Bacteria</taxon>
        <taxon>Bacillati</taxon>
        <taxon>Actinomycetota</taxon>
        <taxon>Actinomycetes</taxon>
        <taxon>Mycobacteriales</taxon>
        <taxon>Mycobacteriaceae</taxon>
        <taxon>Mycobacterium</taxon>
        <taxon>Mycobacterium tuberculosis complex</taxon>
    </lineage>
</organism>
<protein>
    <submittedName>
        <fullName evidence="1">Uncharacterized protein</fullName>
    </submittedName>
</protein>
<dbReference type="EMBL" id="CGCX01002044">
    <property type="protein sequence ID" value="CFS05738.1"/>
    <property type="molecule type" value="Genomic_DNA"/>
</dbReference>
<dbReference type="Proteomes" id="UP000046680">
    <property type="component" value="Unassembled WGS sequence"/>
</dbReference>
<reference evidence="1 2" key="1">
    <citation type="submission" date="2015-03" db="EMBL/GenBank/DDBJ databases">
        <authorList>
            <consortium name="Pathogen Informatics"/>
        </authorList>
    </citation>
    <scope>NUCLEOTIDE SEQUENCE [LARGE SCALE GENOMIC DNA]</scope>
    <source>
        <strain evidence="1 2">C09601061</strain>
    </source>
</reference>
<evidence type="ECO:0000313" key="2">
    <source>
        <dbReference type="Proteomes" id="UP000046680"/>
    </source>
</evidence>
<sequence length="43" mass="4702">MLACSLVRLAARATTANLLSSSCQPVSAITRDQKYRSWRYAAA</sequence>
<proteinExistence type="predicted"/>
<name>A0A654U6B5_MYCTX</name>
<evidence type="ECO:0000313" key="1">
    <source>
        <dbReference type="EMBL" id="CFS05738.1"/>
    </source>
</evidence>
<dbReference type="AlphaFoldDB" id="A0A654U6B5"/>